<evidence type="ECO:0000313" key="2">
    <source>
        <dbReference type="EMBL" id="MBK1835025.1"/>
    </source>
</evidence>
<evidence type="ECO:0000259" key="1">
    <source>
        <dbReference type="Pfam" id="PF20691"/>
    </source>
</evidence>
<keyword evidence="3" id="KW-1185">Reference proteome</keyword>
<dbReference type="InterPro" id="IPR049100">
    <property type="entry name" value="TAGT"/>
</dbReference>
<proteinExistence type="predicted"/>
<dbReference type="RefSeq" id="WP_200392460.1">
    <property type="nucleotide sequence ID" value="NZ_JAENIO010000038.1"/>
</dbReference>
<dbReference type="Proteomes" id="UP000604083">
    <property type="component" value="Unassembled WGS sequence"/>
</dbReference>
<sequence length="253" mass="28856">MSPDITIASPSWKRADRAITHRYLPTVYVVAESQAEAYRARDLPVWVCPDSAQGSTSRVRNWILDNTPTKQLLMVDDDLRDLGQWNGTARRRMTGPEALEFIGHGFALASEMGVRLWGLNPAAADKQAYRESNPFSLAAFVGGPFTGFIDCPLRYDERIPLKEDYDMTLQVLNRYRRLLRFNMVHYFNDMHGLPGGCADMRNLEREKEQFALLVKKWGTDIVRIDKGASHNKRRVREASYDLNPKLRIPIGGV</sequence>
<gene>
    <name evidence="2" type="ORF">JIN78_13220</name>
</gene>
<dbReference type="Pfam" id="PF20691">
    <property type="entry name" value="TAGT"/>
    <property type="match status" value="1"/>
</dbReference>
<organism evidence="2 3">
    <name type="scientific">Roseibacillus ishigakijimensis</name>
    <dbReference type="NCBI Taxonomy" id="454146"/>
    <lineage>
        <taxon>Bacteria</taxon>
        <taxon>Pseudomonadati</taxon>
        <taxon>Verrucomicrobiota</taxon>
        <taxon>Verrucomicrobiia</taxon>
        <taxon>Verrucomicrobiales</taxon>
        <taxon>Verrucomicrobiaceae</taxon>
        <taxon>Roseibacillus</taxon>
    </lineage>
</organism>
<name>A0A934VNG7_9BACT</name>
<protein>
    <recommendedName>
        <fullName evidence="1">TET-Associated Glycosyltransferase domain-containing protein</fullName>
    </recommendedName>
</protein>
<comment type="caution">
    <text evidence="2">The sequence shown here is derived from an EMBL/GenBank/DDBJ whole genome shotgun (WGS) entry which is preliminary data.</text>
</comment>
<accession>A0A934VNG7</accession>
<dbReference type="AlphaFoldDB" id="A0A934VNG7"/>
<feature type="domain" description="TET-Associated Glycosyltransferase" evidence="1">
    <location>
        <begin position="7"/>
        <end position="187"/>
    </location>
</feature>
<evidence type="ECO:0000313" key="3">
    <source>
        <dbReference type="Proteomes" id="UP000604083"/>
    </source>
</evidence>
<reference evidence="2" key="1">
    <citation type="submission" date="2021-01" db="EMBL/GenBank/DDBJ databases">
        <title>Modified the classification status of verrucomicrobia.</title>
        <authorList>
            <person name="Feng X."/>
        </authorList>
    </citation>
    <scope>NUCLEOTIDE SEQUENCE</scope>
    <source>
        <strain evidence="2">KCTC 12986</strain>
    </source>
</reference>
<dbReference type="EMBL" id="JAENIO010000038">
    <property type="protein sequence ID" value="MBK1835025.1"/>
    <property type="molecule type" value="Genomic_DNA"/>
</dbReference>